<comment type="caution">
    <text evidence="2">The sequence shown here is derived from an EMBL/GenBank/DDBJ whole genome shotgun (WGS) entry which is preliminary data.</text>
</comment>
<dbReference type="PANTHER" id="PTHR43155:SF2">
    <property type="entry name" value="CYCLIC DI-GMP PHOSPHODIESTERASE PA4108"/>
    <property type="match status" value="1"/>
</dbReference>
<dbReference type="Pfam" id="PF13487">
    <property type="entry name" value="HD_5"/>
    <property type="match status" value="1"/>
</dbReference>
<reference evidence="2" key="1">
    <citation type="journal article" date="2014" name="Front. Microbiol.">
        <title>High frequency of phylogenetically diverse reductive dehalogenase-homologous genes in deep subseafloor sedimentary metagenomes.</title>
        <authorList>
            <person name="Kawai M."/>
            <person name="Futagami T."/>
            <person name="Toyoda A."/>
            <person name="Takaki Y."/>
            <person name="Nishi S."/>
            <person name="Hori S."/>
            <person name="Arai W."/>
            <person name="Tsubouchi T."/>
            <person name="Morono Y."/>
            <person name="Uchiyama I."/>
            <person name="Ito T."/>
            <person name="Fujiyama A."/>
            <person name="Inagaki F."/>
            <person name="Takami H."/>
        </authorList>
    </citation>
    <scope>NUCLEOTIDE SEQUENCE</scope>
    <source>
        <strain evidence="2">Expedition CK06-06</strain>
    </source>
</reference>
<dbReference type="PANTHER" id="PTHR43155">
    <property type="entry name" value="CYCLIC DI-GMP PHOSPHODIESTERASE PA4108-RELATED"/>
    <property type="match status" value="1"/>
</dbReference>
<sequence length="140" mass="16270">LKKPGSLSPQEWEKIKLHPSLGFGLIKEIKLVKEVGNIILYHHERYDGTGYPKCLKAENIPIEARIFALADALDAITSYRPYRKERDFKTAKKEIQDNSGTQFDPKVVEAFCSMSLDKWEKIRFETTRLLPSFEHMIHHI</sequence>
<dbReference type="PROSITE" id="PS51832">
    <property type="entry name" value="HD_GYP"/>
    <property type="match status" value="1"/>
</dbReference>
<accession>X0TGQ3</accession>
<dbReference type="InterPro" id="IPR037522">
    <property type="entry name" value="HD_GYP_dom"/>
</dbReference>
<feature type="domain" description="HD-GYP" evidence="1">
    <location>
        <begin position="1"/>
        <end position="127"/>
    </location>
</feature>
<dbReference type="InterPro" id="IPR003607">
    <property type="entry name" value="HD/PDEase_dom"/>
</dbReference>
<proteinExistence type="predicted"/>
<organism evidence="2">
    <name type="scientific">marine sediment metagenome</name>
    <dbReference type="NCBI Taxonomy" id="412755"/>
    <lineage>
        <taxon>unclassified sequences</taxon>
        <taxon>metagenomes</taxon>
        <taxon>ecological metagenomes</taxon>
    </lineage>
</organism>
<dbReference type="Gene3D" id="1.10.3210.10">
    <property type="entry name" value="Hypothetical protein af1432"/>
    <property type="match status" value="1"/>
</dbReference>
<dbReference type="SUPFAM" id="SSF109604">
    <property type="entry name" value="HD-domain/PDEase-like"/>
    <property type="match status" value="1"/>
</dbReference>
<evidence type="ECO:0000313" key="2">
    <source>
        <dbReference type="EMBL" id="GAF92733.1"/>
    </source>
</evidence>
<dbReference type="EMBL" id="BARS01010363">
    <property type="protein sequence ID" value="GAF92733.1"/>
    <property type="molecule type" value="Genomic_DNA"/>
</dbReference>
<feature type="non-terminal residue" evidence="2">
    <location>
        <position position="1"/>
    </location>
</feature>
<gene>
    <name evidence="2" type="ORF">S01H1_19230</name>
</gene>
<evidence type="ECO:0000259" key="1">
    <source>
        <dbReference type="PROSITE" id="PS51832"/>
    </source>
</evidence>
<name>X0TGQ3_9ZZZZ</name>
<dbReference type="CDD" id="cd00077">
    <property type="entry name" value="HDc"/>
    <property type="match status" value="1"/>
</dbReference>
<protein>
    <recommendedName>
        <fullName evidence="1">HD-GYP domain-containing protein</fullName>
    </recommendedName>
</protein>
<dbReference type="AlphaFoldDB" id="X0TGQ3"/>